<feature type="domain" description="Aldehyde dehydrogenase" evidence="5">
    <location>
        <begin position="23"/>
        <end position="485"/>
    </location>
</feature>
<dbReference type="GO" id="GO:0016620">
    <property type="term" value="F:oxidoreductase activity, acting on the aldehyde or oxo group of donors, NAD or NADP as acceptor"/>
    <property type="evidence" value="ECO:0007669"/>
    <property type="project" value="InterPro"/>
</dbReference>
<reference evidence="6 7" key="1">
    <citation type="submission" date="2018-08" db="EMBL/GenBank/DDBJ databases">
        <title>Paraburkholderia sp. DHOM06 isolated from forest soil.</title>
        <authorList>
            <person name="Gao Z.-H."/>
            <person name="Qiu L.-H."/>
        </authorList>
    </citation>
    <scope>NUCLEOTIDE SEQUENCE [LARGE SCALE GENOMIC DNA]</scope>
    <source>
        <strain evidence="6 7">DHOM06</strain>
    </source>
</reference>
<dbReference type="PANTHER" id="PTHR43860">
    <property type="entry name" value="BETAINE ALDEHYDE DEHYDROGENASE"/>
    <property type="match status" value="1"/>
</dbReference>
<evidence type="ECO:0000256" key="2">
    <source>
        <dbReference type="ARBA" id="ARBA00023002"/>
    </source>
</evidence>
<dbReference type="Gene3D" id="3.40.605.10">
    <property type="entry name" value="Aldehyde Dehydrogenase, Chain A, domain 1"/>
    <property type="match status" value="1"/>
</dbReference>
<dbReference type="RefSeq" id="WP_115537248.1">
    <property type="nucleotide sequence ID" value="NZ_QRGA01000021.1"/>
</dbReference>
<dbReference type="PANTHER" id="PTHR43860:SF2">
    <property type="entry name" value="BETAINE ALDEHYDE DEHYDROGENASE-RELATED"/>
    <property type="match status" value="1"/>
</dbReference>
<sequence length="492" mass="52090">MNTRDPHVLALPPRTQLYIDGFWCSGERGDRLSVVNPSTEETIADVQAGSAADVDCAVQAATRAFEGWRHTSGAERAAYLRAIARGVQARRDHLAALQSLNNGKPLAEAQVDIADVAATFEYYAGLAEQLDDTGEVEVALPSADHRAVIRREPAGVVALIVPWNFPMVTTAWKLAPALAAGCTVVLKPSEVTPLPELELTAIVAESGLPRGVLNVVTGTGAEVGSALAEHPRVAKVSFTGSTAVGKQVMKTAADSVKGVSLELGGKSSIVVFADADLDLAVDLVTGGGFFNAGQMCSATSRVLVERPIAKALTERLAERVTRIVVGDPFAPDVQMGPLTNRAQHERVRRFIERGKADGARLVASGDVPEGPGYFVGPTVFADTPITSALWQEEIFGPVLCVRGFDTEEEAIDMANDTDYGLVGSIVTGDAKRGKRVADRLAAGVVWINAPQLIFPQTSWGGFKQSSVGRELGPFGLAAFQEIKQVLTTISRA</sequence>
<name>A0A3D8JRC6_9BURK</name>
<keyword evidence="3" id="KW-0520">NAD</keyword>
<keyword evidence="2" id="KW-0560">Oxidoreductase</keyword>
<dbReference type="InterPro" id="IPR015590">
    <property type="entry name" value="Aldehyde_DH_dom"/>
</dbReference>
<dbReference type="AlphaFoldDB" id="A0A3D8JRC6"/>
<dbReference type="EMBL" id="QRGA01000021">
    <property type="protein sequence ID" value="RDU95236.1"/>
    <property type="molecule type" value="Genomic_DNA"/>
</dbReference>
<dbReference type="FunFam" id="3.40.309.10:FF:000012">
    <property type="entry name" value="Betaine aldehyde dehydrogenase"/>
    <property type="match status" value="1"/>
</dbReference>
<comment type="pathway">
    <text evidence="4">Amine and polyamine biosynthesis; betaine biosynthesis via choline pathway; betaine from betaine aldehyde: step 1/1.</text>
</comment>
<dbReference type="InterPro" id="IPR016161">
    <property type="entry name" value="Ald_DH/histidinol_DH"/>
</dbReference>
<dbReference type="InterPro" id="IPR016163">
    <property type="entry name" value="Ald_DH_C"/>
</dbReference>
<dbReference type="Gene3D" id="3.40.309.10">
    <property type="entry name" value="Aldehyde Dehydrogenase, Chain A, domain 2"/>
    <property type="match status" value="1"/>
</dbReference>
<evidence type="ECO:0000313" key="6">
    <source>
        <dbReference type="EMBL" id="RDU95236.1"/>
    </source>
</evidence>
<keyword evidence="7" id="KW-1185">Reference proteome</keyword>
<dbReference type="OrthoDB" id="9812625at2"/>
<organism evidence="6 7">
    <name type="scientific">Trinickia dinghuensis</name>
    <dbReference type="NCBI Taxonomy" id="2291023"/>
    <lineage>
        <taxon>Bacteria</taxon>
        <taxon>Pseudomonadati</taxon>
        <taxon>Pseudomonadota</taxon>
        <taxon>Betaproteobacteria</taxon>
        <taxon>Burkholderiales</taxon>
        <taxon>Burkholderiaceae</taxon>
        <taxon>Trinickia</taxon>
    </lineage>
</organism>
<dbReference type="CDD" id="cd07110">
    <property type="entry name" value="ALDH_F10_BADH"/>
    <property type="match status" value="1"/>
</dbReference>
<evidence type="ECO:0000256" key="1">
    <source>
        <dbReference type="ARBA" id="ARBA00009986"/>
    </source>
</evidence>
<comment type="caution">
    <text evidence="6">The sequence shown here is derived from an EMBL/GenBank/DDBJ whole genome shotgun (WGS) entry which is preliminary data.</text>
</comment>
<protein>
    <submittedName>
        <fullName evidence="6">Aldehyde dehydrogenase family protein</fullName>
    </submittedName>
</protein>
<evidence type="ECO:0000259" key="5">
    <source>
        <dbReference type="Pfam" id="PF00171"/>
    </source>
</evidence>
<dbReference type="Pfam" id="PF00171">
    <property type="entry name" value="Aldedh"/>
    <property type="match status" value="1"/>
</dbReference>
<dbReference type="InterPro" id="IPR016162">
    <property type="entry name" value="Ald_DH_N"/>
</dbReference>
<dbReference type="SUPFAM" id="SSF53720">
    <property type="entry name" value="ALDH-like"/>
    <property type="match status" value="1"/>
</dbReference>
<proteinExistence type="inferred from homology"/>
<dbReference type="PROSITE" id="PS00070">
    <property type="entry name" value="ALDEHYDE_DEHYDR_CYS"/>
    <property type="match status" value="1"/>
</dbReference>
<gene>
    <name evidence="6" type="ORF">DWV00_30065</name>
</gene>
<dbReference type="FunFam" id="3.40.605.10:FF:000007">
    <property type="entry name" value="NAD/NADP-dependent betaine aldehyde dehydrogenase"/>
    <property type="match status" value="1"/>
</dbReference>
<evidence type="ECO:0000256" key="4">
    <source>
        <dbReference type="ARBA" id="ARBA00037921"/>
    </source>
</evidence>
<accession>A0A3D8JRC6</accession>
<dbReference type="Proteomes" id="UP000256838">
    <property type="component" value="Unassembled WGS sequence"/>
</dbReference>
<comment type="similarity">
    <text evidence="1">Belongs to the aldehyde dehydrogenase family.</text>
</comment>
<dbReference type="InterPro" id="IPR016160">
    <property type="entry name" value="Ald_DH_CS_CYS"/>
</dbReference>
<evidence type="ECO:0000313" key="7">
    <source>
        <dbReference type="Proteomes" id="UP000256838"/>
    </source>
</evidence>
<evidence type="ECO:0000256" key="3">
    <source>
        <dbReference type="ARBA" id="ARBA00023027"/>
    </source>
</evidence>